<evidence type="ECO:0000313" key="2">
    <source>
        <dbReference type="Proteomes" id="UP000425817"/>
    </source>
</evidence>
<reference evidence="1 2" key="1">
    <citation type="submission" date="2019-12" db="EMBL/GenBank/DDBJ databases">
        <title>Hybrid Genome Assemblies of two High G+C Isolates from Undergraduate Microbiology Courses.</title>
        <authorList>
            <person name="Ne Ville C.J."/>
            <person name="Enright D."/>
            <person name="Hernandez I."/>
            <person name="Dodsworth J."/>
            <person name="Orwin P.M."/>
        </authorList>
    </citation>
    <scope>NUCLEOTIDE SEQUENCE [LARGE SCALE GENOMIC DNA]</scope>
    <source>
        <strain evidence="1 2">CSUSB</strain>
    </source>
</reference>
<dbReference type="RefSeq" id="WP_157616194.1">
    <property type="nucleotide sequence ID" value="NZ_CP046622.1"/>
</dbReference>
<protein>
    <submittedName>
        <fullName evidence="1">Uncharacterized protein</fullName>
    </submittedName>
</protein>
<evidence type="ECO:0000313" key="1">
    <source>
        <dbReference type="EMBL" id="QGW84443.1"/>
    </source>
</evidence>
<dbReference type="OrthoDB" id="8903642at2"/>
<name>A0A6I6HNS2_VARPD</name>
<gene>
    <name evidence="1" type="ORF">GOQ09_24000</name>
</gene>
<dbReference type="AlphaFoldDB" id="A0A6I6HNS2"/>
<dbReference type="Proteomes" id="UP000425817">
    <property type="component" value="Chromosome"/>
</dbReference>
<proteinExistence type="predicted"/>
<accession>A0A6I6HNS2</accession>
<sequence length="107" mass="11450">MDNKNNNEDFEITPKLVFDLNLALYLDLVAALQGAGAITYRQMAARVLNISMDARADGETGLSTVLEGIAKGFAGHGDGLSIETLKAARGLREDEAMGDIPMRPSEP</sequence>
<dbReference type="EMBL" id="CP046622">
    <property type="protein sequence ID" value="QGW84443.1"/>
    <property type="molecule type" value="Genomic_DNA"/>
</dbReference>
<organism evidence="1 2">
    <name type="scientific">Variovorax paradoxus</name>
    <dbReference type="NCBI Taxonomy" id="34073"/>
    <lineage>
        <taxon>Bacteria</taxon>
        <taxon>Pseudomonadati</taxon>
        <taxon>Pseudomonadota</taxon>
        <taxon>Betaproteobacteria</taxon>
        <taxon>Burkholderiales</taxon>
        <taxon>Comamonadaceae</taxon>
        <taxon>Variovorax</taxon>
    </lineage>
</organism>